<feature type="transmembrane region" description="Helical" evidence="7">
    <location>
        <begin position="146"/>
        <end position="164"/>
    </location>
</feature>
<dbReference type="PANTHER" id="PTHR42948:SF1">
    <property type="entry name" value="TRANSPORTER"/>
    <property type="match status" value="1"/>
</dbReference>
<feature type="transmembrane region" description="Helical" evidence="7">
    <location>
        <begin position="259"/>
        <end position="279"/>
    </location>
</feature>
<feature type="transmembrane region" description="Helical" evidence="7">
    <location>
        <begin position="85"/>
        <end position="107"/>
    </location>
</feature>
<dbReference type="EMBL" id="JAVDQD010000004">
    <property type="protein sequence ID" value="MDR6240196.1"/>
    <property type="molecule type" value="Genomic_DNA"/>
</dbReference>
<feature type="transmembrane region" description="Helical" evidence="7">
    <location>
        <begin position="377"/>
        <end position="400"/>
    </location>
</feature>
<dbReference type="SUPFAM" id="SSF161070">
    <property type="entry name" value="SNF-like"/>
    <property type="match status" value="1"/>
</dbReference>
<comment type="caution">
    <text evidence="8">The sequence shown here is derived from an EMBL/GenBank/DDBJ whole genome shotgun (WGS) entry which is preliminary data.</text>
</comment>
<dbReference type="AlphaFoldDB" id="A0AAE3XQR7"/>
<reference evidence="8" key="1">
    <citation type="submission" date="2023-07" db="EMBL/GenBank/DDBJ databases">
        <title>Genomic Encyclopedia of Type Strains, Phase IV (KMG-IV): sequencing the most valuable type-strain genomes for metagenomic binning, comparative biology and taxonomic classification.</title>
        <authorList>
            <person name="Goeker M."/>
        </authorList>
    </citation>
    <scope>NUCLEOTIDE SEQUENCE</scope>
    <source>
        <strain evidence="8">DSM 26174</strain>
    </source>
</reference>
<feature type="transmembrane region" description="Helical" evidence="7">
    <location>
        <begin position="344"/>
        <end position="365"/>
    </location>
</feature>
<dbReference type="InterPro" id="IPR000175">
    <property type="entry name" value="Na/ntran_symport"/>
</dbReference>
<dbReference type="CDD" id="cd10336">
    <property type="entry name" value="SLC6sbd_Tyt1-Like"/>
    <property type="match status" value="1"/>
</dbReference>
<keyword evidence="2 6" id="KW-0813">Transport</keyword>
<keyword evidence="5 7" id="KW-0472">Membrane</keyword>
<accession>A0AAE3XQR7</accession>
<dbReference type="PROSITE" id="PS00610">
    <property type="entry name" value="NA_NEUROTRAN_SYMP_1"/>
    <property type="match status" value="1"/>
</dbReference>
<feature type="transmembrane region" description="Helical" evidence="7">
    <location>
        <begin position="12"/>
        <end position="29"/>
    </location>
</feature>
<dbReference type="GO" id="GO:0016020">
    <property type="term" value="C:membrane"/>
    <property type="evidence" value="ECO:0007669"/>
    <property type="project" value="UniProtKB-SubCell"/>
</dbReference>
<feature type="transmembrane region" description="Helical" evidence="7">
    <location>
        <begin position="41"/>
        <end position="64"/>
    </location>
</feature>
<dbReference type="PRINTS" id="PR00176">
    <property type="entry name" value="NANEUSMPORT"/>
</dbReference>
<evidence type="ECO:0000256" key="4">
    <source>
        <dbReference type="ARBA" id="ARBA00022989"/>
    </source>
</evidence>
<evidence type="ECO:0000256" key="3">
    <source>
        <dbReference type="ARBA" id="ARBA00022692"/>
    </source>
</evidence>
<keyword evidence="4 7" id="KW-1133">Transmembrane helix</keyword>
<feature type="transmembrane region" description="Helical" evidence="7">
    <location>
        <begin position="299"/>
        <end position="332"/>
    </location>
</feature>
<dbReference type="InterPro" id="IPR047218">
    <property type="entry name" value="YocR/YhdH-like"/>
</dbReference>
<dbReference type="RefSeq" id="WP_309940074.1">
    <property type="nucleotide sequence ID" value="NZ_AP025305.1"/>
</dbReference>
<evidence type="ECO:0000256" key="1">
    <source>
        <dbReference type="ARBA" id="ARBA00004141"/>
    </source>
</evidence>
<dbReference type="Proteomes" id="UP001185092">
    <property type="component" value="Unassembled WGS sequence"/>
</dbReference>
<feature type="transmembrane region" description="Helical" evidence="7">
    <location>
        <begin position="171"/>
        <end position="191"/>
    </location>
</feature>
<dbReference type="GO" id="GO:0015293">
    <property type="term" value="F:symporter activity"/>
    <property type="evidence" value="ECO:0007669"/>
    <property type="project" value="UniProtKB-KW"/>
</dbReference>
<evidence type="ECO:0000256" key="7">
    <source>
        <dbReference type="SAM" id="Phobius"/>
    </source>
</evidence>
<gene>
    <name evidence="8" type="ORF">HNQ88_003262</name>
</gene>
<dbReference type="PANTHER" id="PTHR42948">
    <property type="entry name" value="TRANSPORTER"/>
    <property type="match status" value="1"/>
</dbReference>
<protein>
    <recommendedName>
        <fullName evidence="6">Transporter</fullName>
    </recommendedName>
</protein>
<feature type="transmembrane region" description="Helical" evidence="7">
    <location>
        <begin position="211"/>
        <end position="238"/>
    </location>
</feature>
<comment type="subcellular location">
    <subcellularLocation>
        <location evidence="1">Membrane</location>
        <topology evidence="1">Multi-pass membrane protein</topology>
    </subcellularLocation>
</comment>
<keyword evidence="9" id="KW-1185">Reference proteome</keyword>
<comment type="similarity">
    <text evidence="6">Belongs to the sodium:neurotransmitter symporter (SNF) (TC 2.A.22) family.</text>
</comment>
<dbReference type="NCBIfam" id="NF037979">
    <property type="entry name" value="Na_transp"/>
    <property type="match status" value="1"/>
</dbReference>
<keyword evidence="6" id="KW-0769">Symport</keyword>
<organism evidence="8 9">
    <name type="scientific">Aureibacter tunicatorum</name>
    <dbReference type="NCBI Taxonomy" id="866807"/>
    <lineage>
        <taxon>Bacteria</taxon>
        <taxon>Pseudomonadati</taxon>
        <taxon>Bacteroidota</taxon>
        <taxon>Cytophagia</taxon>
        <taxon>Cytophagales</taxon>
        <taxon>Persicobacteraceae</taxon>
        <taxon>Aureibacter</taxon>
    </lineage>
</organism>
<evidence type="ECO:0000313" key="9">
    <source>
        <dbReference type="Proteomes" id="UP001185092"/>
    </source>
</evidence>
<evidence type="ECO:0000256" key="6">
    <source>
        <dbReference type="RuleBase" id="RU003732"/>
    </source>
</evidence>
<keyword evidence="3 6" id="KW-0812">Transmembrane</keyword>
<feature type="transmembrane region" description="Helical" evidence="7">
    <location>
        <begin position="421"/>
        <end position="442"/>
    </location>
</feature>
<evidence type="ECO:0000256" key="5">
    <source>
        <dbReference type="ARBA" id="ARBA00023136"/>
    </source>
</evidence>
<dbReference type="Pfam" id="PF00209">
    <property type="entry name" value="SNF"/>
    <property type="match status" value="2"/>
</dbReference>
<sequence>MIKNRDGFSSKLGVIAAAAGSAVGLGNIWKFPYVAGQNGGAAFILIYLLFTFLVALPVLLSAFVMGRSTGKNAVGAFKSVSPRGAWKYVGLFGILAALLLISFYGVVAGWTTEYVYLALTNQLNLGTAEAYQHLFESRVANPESSIFWLAIFLAFTVLIVISGVKNGIEKYAKLLMPLLFALLLVLAFRSITLDGADKGIDFLLNPDFSKLSAEAVLSALGQAFFSLSVGIGTMVIYGSYIRKDVNLQVTASEIALADVAIAILSGLAIFPAVFAYNVSPSAGPGLVFITLPQVFQYMPAGYFFSLSFFVLLFVAALTSSISMLEVLVSFFVEEYDMRRKRVAISISLVIIVLGSICALSNNLLADVKLFGLSIFDLFDYIVTNLAMPIGSFTILVFVGWRMDQNIVKEELGLGKRINQMGYNAIMFLVKFVAPSAVLIIFLNGIGLLG</sequence>
<name>A0AAE3XQR7_9BACT</name>
<dbReference type="InterPro" id="IPR037272">
    <property type="entry name" value="SNS_sf"/>
</dbReference>
<proteinExistence type="inferred from homology"/>
<dbReference type="PROSITE" id="PS50267">
    <property type="entry name" value="NA_NEUROTRAN_SYMP_3"/>
    <property type="match status" value="1"/>
</dbReference>
<evidence type="ECO:0000256" key="2">
    <source>
        <dbReference type="ARBA" id="ARBA00022448"/>
    </source>
</evidence>
<evidence type="ECO:0000313" key="8">
    <source>
        <dbReference type="EMBL" id="MDR6240196.1"/>
    </source>
</evidence>